<name>A0ABV0J4E3_9CYAN</name>
<comment type="caution">
    <text evidence="1">The sequence shown here is derived from an EMBL/GenBank/DDBJ whole genome shotgun (WGS) entry which is preliminary data.</text>
</comment>
<accession>A0ABV0J4E3</accession>
<sequence>MFSFLKSHTELSQPLAPPTSRHHLVRATAAEVTPLRLGPTQLDFEDLVEFERVENQYFTLGVQFWGAIAIRPSNPIFVPSSGCLVLMPSTFQAGIQAQFCRPVAIVQALVSGTRPVTLTALDSNGVVLERVSIGSYRYLWADGQAELAPLPQQPLQLQTPGIASILFESDAPFTLDNFFFSQL</sequence>
<evidence type="ECO:0000313" key="2">
    <source>
        <dbReference type="Proteomes" id="UP001464891"/>
    </source>
</evidence>
<evidence type="ECO:0000313" key="1">
    <source>
        <dbReference type="EMBL" id="MEP0816020.1"/>
    </source>
</evidence>
<protein>
    <submittedName>
        <fullName evidence="1">Uncharacterized protein</fullName>
    </submittedName>
</protein>
<organism evidence="1 2">
    <name type="scientific">Trichocoleus desertorum GB2-A4</name>
    <dbReference type="NCBI Taxonomy" id="2933944"/>
    <lineage>
        <taxon>Bacteria</taxon>
        <taxon>Bacillati</taxon>
        <taxon>Cyanobacteriota</taxon>
        <taxon>Cyanophyceae</taxon>
        <taxon>Leptolyngbyales</taxon>
        <taxon>Trichocoleusaceae</taxon>
        <taxon>Trichocoleus</taxon>
    </lineage>
</organism>
<reference evidence="1 2" key="1">
    <citation type="submission" date="2022-04" db="EMBL/GenBank/DDBJ databases">
        <title>Positive selection, recombination, and allopatry shape intraspecific diversity of widespread and dominant cyanobacteria.</title>
        <authorList>
            <person name="Wei J."/>
            <person name="Shu W."/>
            <person name="Hu C."/>
        </authorList>
    </citation>
    <scope>NUCLEOTIDE SEQUENCE [LARGE SCALE GENOMIC DNA]</scope>
    <source>
        <strain evidence="1 2">GB2-A4</strain>
    </source>
</reference>
<gene>
    <name evidence="1" type="ORF">NC998_02805</name>
</gene>
<dbReference type="EMBL" id="JAMPKM010000001">
    <property type="protein sequence ID" value="MEP0816020.1"/>
    <property type="molecule type" value="Genomic_DNA"/>
</dbReference>
<proteinExistence type="predicted"/>
<dbReference type="RefSeq" id="WP_190431684.1">
    <property type="nucleotide sequence ID" value="NZ_JAMPKM010000001.1"/>
</dbReference>
<keyword evidence="2" id="KW-1185">Reference proteome</keyword>
<dbReference type="Proteomes" id="UP001464891">
    <property type="component" value="Unassembled WGS sequence"/>
</dbReference>